<organism evidence="1 2">
    <name type="scientific">Zingiber officinale</name>
    <name type="common">Ginger</name>
    <name type="synonym">Amomum zingiber</name>
    <dbReference type="NCBI Taxonomy" id="94328"/>
    <lineage>
        <taxon>Eukaryota</taxon>
        <taxon>Viridiplantae</taxon>
        <taxon>Streptophyta</taxon>
        <taxon>Embryophyta</taxon>
        <taxon>Tracheophyta</taxon>
        <taxon>Spermatophyta</taxon>
        <taxon>Magnoliopsida</taxon>
        <taxon>Liliopsida</taxon>
        <taxon>Zingiberales</taxon>
        <taxon>Zingiberaceae</taxon>
        <taxon>Zingiber</taxon>
    </lineage>
</organism>
<gene>
    <name evidence="1" type="ORF">ZIOFF_000815</name>
</gene>
<sequence>MLTPATAAAAALSPSLFLQSLPSAATITPLSRPSLFRPCPTAIILPFRARLRVTCQTVLSADVSSSAEIEEEEQLAAAKIGKRVRVIVPLKVYHMQKAPENRGRRATPPNQASSYDNAGFMIDMLKECGLSHKSIIFVLDEFDLFAQGKQRLLYSLLDAMQTMTSQAVVIGVTSD</sequence>
<evidence type="ECO:0000313" key="1">
    <source>
        <dbReference type="EMBL" id="KAG6535786.1"/>
    </source>
</evidence>
<reference evidence="1 2" key="1">
    <citation type="submission" date="2020-08" db="EMBL/GenBank/DDBJ databases">
        <title>Plant Genome Project.</title>
        <authorList>
            <person name="Zhang R.-G."/>
        </authorList>
    </citation>
    <scope>NUCLEOTIDE SEQUENCE [LARGE SCALE GENOMIC DNA]</scope>
    <source>
        <tissue evidence="1">Rhizome</tissue>
    </source>
</reference>
<dbReference type="GO" id="GO:0003688">
    <property type="term" value="F:DNA replication origin binding"/>
    <property type="evidence" value="ECO:0007669"/>
    <property type="project" value="TreeGrafter"/>
</dbReference>
<accession>A0A8J5LY25</accession>
<evidence type="ECO:0000313" key="2">
    <source>
        <dbReference type="Proteomes" id="UP000734854"/>
    </source>
</evidence>
<dbReference type="GO" id="GO:0005664">
    <property type="term" value="C:nuclear origin of replication recognition complex"/>
    <property type="evidence" value="ECO:0007669"/>
    <property type="project" value="TreeGrafter"/>
</dbReference>
<dbReference type="Proteomes" id="UP000734854">
    <property type="component" value="Unassembled WGS sequence"/>
</dbReference>
<protein>
    <recommendedName>
        <fullName evidence="3">ATPase AAA-type core domain-containing protein</fullName>
    </recommendedName>
</protein>
<comment type="caution">
    <text evidence="1">The sequence shown here is derived from an EMBL/GenBank/DDBJ whole genome shotgun (WGS) entry which is preliminary data.</text>
</comment>
<evidence type="ECO:0008006" key="3">
    <source>
        <dbReference type="Google" id="ProtNLM"/>
    </source>
</evidence>
<dbReference type="EMBL" id="JACMSC010000001">
    <property type="protein sequence ID" value="KAG6535786.1"/>
    <property type="molecule type" value="Genomic_DNA"/>
</dbReference>
<keyword evidence="2" id="KW-1185">Reference proteome</keyword>
<dbReference type="PANTHER" id="PTHR12087:SF0">
    <property type="entry name" value="ORIGIN RECOGNITION COMPLEX SUBUNIT 4"/>
    <property type="match status" value="1"/>
</dbReference>
<dbReference type="Gene3D" id="3.40.50.300">
    <property type="entry name" value="P-loop containing nucleotide triphosphate hydrolases"/>
    <property type="match status" value="1"/>
</dbReference>
<dbReference type="GO" id="GO:0006270">
    <property type="term" value="P:DNA replication initiation"/>
    <property type="evidence" value="ECO:0007669"/>
    <property type="project" value="TreeGrafter"/>
</dbReference>
<dbReference type="AlphaFoldDB" id="A0A8J5LY25"/>
<dbReference type="InterPro" id="IPR027417">
    <property type="entry name" value="P-loop_NTPase"/>
</dbReference>
<dbReference type="PANTHER" id="PTHR12087">
    <property type="entry name" value="ORIGIN RECOGNITION COMPLEX SUBUNIT 4"/>
    <property type="match status" value="1"/>
</dbReference>
<dbReference type="InterPro" id="IPR016527">
    <property type="entry name" value="ORC4"/>
</dbReference>
<proteinExistence type="predicted"/>
<name>A0A8J5LY25_ZINOF</name>